<sequence>MELVCGESSPELIQIVIPEKNENTFSITYSAFDDNILSDDRILEQLLQTEEHYVPKGVLESYKCTQSEVEPYMRKELANWMLEVCEETNCEEVVFPVAMNFLDRFLVGTDIRKNQLQLVGVVCLLIASKLRQCQILDPHVLSYFTDYSVSVEEIIGWELLVLRRLQWDVSTVVATDYLDHLLVRIPEISPKQSNNSHEYMESLIRRHSSTFIALCTTGKSLFLNISLIINVSKTKDI</sequence>
<dbReference type="SMART" id="SM00385">
    <property type="entry name" value="CYCLIN"/>
    <property type="match status" value="1"/>
</dbReference>
<dbReference type="SUPFAM" id="SSF47954">
    <property type="entry name" value="Cyclin-like"/>
    <property type="match status" value="1"/>
</dbReference>
<dbReference type="InterPro" id="IPR006671">
    <property type="entry name" value="Cyclin_N"/>
</dbReference>
<dbReference type="FunFam" id="1.10.472.10:FF:000003">
    <property type="entry name" value="G1/S-specific cyclin-D2"/>
    <property type="match status" value="1"/>
</dbReference>
<evidence type="ECO:0000256" key="2">
    <source>
        <dbReference type="ARBA" id="ARBA00023127"/>
    </source>
</evidence>
<reference evidence="6" key="1">
    <citation type="submission" date="2020-11" db="EMBL/GenBank/DDBJ databases">
        <authorList>
            <person name="Tran Van P."/>
        </authorList>
    </citation>
    <scope>NUCLEOTIDE SEQUENCE</scope>
</reference>
<evidence type="ECO:0000256" key="1">
    <source>
        <dbReference type="ARBA" id="ARBA00022618"/>
    </source>
</evidence>
<dbReference type="PANTHER" id="PTHR10177">
    <property type="entry name" value="CYCLINS"/>
    <property type="match status" value="1"/>
</dbReference>
<feature type="domain" description="Cyclin-like" evidence="5">
    <location>
        <begin position="79"/>
        <end position="163"/>
    </location>
</feature>
<dbReference type="Gene3D" id="1.10.472.10">
    <property type="entry name" value="Cyclin-like"/>
    <property type="match status" value="1"/>
</dbReference>
<dbReference type="PROSITE" id="PS00292">
    <property type="entry name" value="CYCLINS"/>
    <property type="match status" value="1"/>
</dbReference>
<gene>
    <name evidence="6" type="ORF">OSB1V03_LOCUS2627</name>
</gene>
<dbReference type="EMBL" id="OC855528">
    <property type="protein sequence ID" value="CAD7622160.1"/>
    <property type="molecule type" value="Genomic_DNA"/>
</dbReference>
<dbReference type="InterPro" id="IPR036915">
    <property type="entry name" value="Cyclin-like_sf"/>
</dbReference>
<keyword evidence="1" id="KW-0132">Cell division</keyword>
<keyword evidence="3" id="KW-0131">Cell cycle</keyword>
<keyword evidence="2 4" id="KW-0195">Cyclin</keyword>
<dbReference type="Pfam" id="PF00134">
    <property type="entry name" value="Cyclin_N"/>
    <property type="match status" value="1"/>
</dbReference>
<evidence type="ECO:0000313" key="6">
    <source>
        <dbReference type="EMBL" id="CAD7622160.1"/>
    </source>
</evidence>
<comment type="similarity">
    <text evidence="4">Belongs to the cyclin family.</text>
</comment>
<protein>
    <recommendedName>
        <fullName evidence="5">Cyclin-like domain-containing protein</fullName>
    </recommendedName>
</protein>
<dbReference type="GO" id="GO:0051301">
    <property type="term" value="P:cell division"/>
    <property type="evidence" value="ECO:0007669"/>
    <property type="project" value="UniProtKB-KW"/>
</dbReference>
<evidence type="ECO:0000313" key="7">
    <source>
        <dbReference type="Proteomes" id="UP000759131"/>
    </source>
</evidence>
<dbReference type="InterPro" id="IPR039361">
    <property type="entry name" value="Cyclin"/>
</dbReference>
<evidence type="ECO:0000256" key="3">
    <source>
        <dbReference type="ARBA" id="ARBA00023306"/>
    </source>
</evidence>
<name>A0A7R9KFH1_9ACAR</name>
<dbReference type="GO" id="GO:0000278">
    <property type="term" value="P:mitotic cell cycle"/>
    <property type="evidence" value="ECO:0007669"/>
    <property type="project" value="UniProtKB-ARBA"/>
</dbReference>
<dbReference type="Proteomes" id="UP000759131">
    <property type="component" value="Unassembled WGS sequence"/>
</dbReference>
<dbReference type="OrthoDB" id="306099at2759"/>
<evidence type="ECO:0000256" key="4">
    <source>
        <dbReference type="RuleBase" id="RU000383"/>
    </source>
</evidence>
<dbReference type="AlphaFoldDB" id="A0A7R9KFH1"/>
<dbReference type="InterPro" id="IPR013763">
    <property type="entry name" value="Cyclin-like_dom"/>
</dbReference>
<accession>A0A7R9KFH1</accession>
<organism evidence="6">
    <name type="scientific">Medioppia subpectinata</name>
    <dbReference type="NCBI Taxonomy" id="1979941"/>
    <lineage>
        <taxon>Eukaryota</taxon>
        <taxon>Metazoa</taxon>
        <taxon>Ecdysozoa</taxon>
        <taxon>Arthropoda</taxon>
        <taxon>Chelicerata</taxon>
        <taxon>Arachnida</taxon>
        <taxon>Acari</taxon>
        <taxon>Acariformes</taxon>
        <taxon>Sarcoptiformes</taxon>
        <taxon>Oribatida</taxon>
        <taxon>Brachypylina</taxon>
        <taxon>Oppioidea</taxon>
        <taxon>Oppiidae</taxon>
        <taxon>Medioppia</taxon>
    </lineage>
</organism>
<proteinExistence type="inferred from homology"/>
<dbReference type="InterPro" id="IPR048258">
    <property type="entry name" value="Cyclins_cyclin-box"/>
</dbReference>
<dbReference type="EMBL" id="CAJPIZ010000953">
    <property type="protein sequence ID" value="CAG2102590.1"/>
    <property type="molecule type" value="Genomic_DNA"/>
</dbReference>
<evidence type="ECO:0000259" key="5">
    <source>
        <dbReference type="SMART" id="SM00385"/>
    </source>
</evidence>
<keyword evidence="7" id="KW-1185">Reference proteome</keyword>